<reference evidence="1" key="1">
    <citation type="submission" date="2016-01" db="EMBL/GenBank/DDBJ databases">
        <title>Reference transcriptome for the parasite Schistocephalus solidus: insights into the molecular evolution of parasitism.</title>
        <authorList>
            <person name="Hebert F.O."/>
            <person name="Grambauer S."/>
            <person name="Barber I."/>
            <person name="Landry C.R."/>
            <person name="Aubin-Horth N."/>
        </authorList>
    </citation>
    <scope>NUCLEOTIDE SEQUENCE</scope>
</reference>
<dbReference type="EMBL" id="GEEE01009546">
    <property type="protein sequence ID" value="JAP53679.1"/>
    <property type="molecule type" value="Transcribed_RNA"/>
</dbReference>
<sequence>MNLIVCIHTSKNVRQISGDKQEVLPRIFQIAGRRMPWHYIPLQILFTKSHAFMNASTRGRTQRQLTARSVGQQPKRLWGSVSKIFCPSIPKNLDYGYSVDPQNQLPSACSRKNSADIARLWSSQLVRPSCSTRSTICSAGTVTRVGL</sequence>
<evidence type="ECO:0000313" key="1">
    <source>
        <dbReference type="EMBL" id="JAP54495.1"/>
    </source>
</evidence>
<dbReference type="EMBL" id="GEEE01008730">
    <property type="protein sequence ID" value="JAP54495.1"/>
    <property type="molecule type" value="Transcribed_RNA"/>
</dbReference>
<dbReference type="EMBL" id="GEEE01023914">
    <property type="protein sequence ID" value="JAP39311.1"/>
    <property type="molecule type" value="Transcribed_RNA"/>
</dbReference>
<organism evidence="1">
    <name type="scientific">Schistocephalus solidus</name>
    <name type="common">Tapeworm</name>
    <dbReference type="NCBI Taxonomy" id="70667"/>
    <lineage>
        <taxon>Eukaryota</taxon>
        <taxon>Metazoa</taxon>
        <taxon>Spiralia</taxon>
        <taxon>Lophotrochozoa</taxon>
        <taxon>Platyhelminthes</taxon>
        <taxon>Cestoda</taxon>
        <taxon>Eucestoda</taxon>
        <taxon>Diphyllobothriidea</taxon>
        <taxon>Diphyllobothriidae</taxon>
        <taxon>Schistocephalus</taxon>
    </lineage>
</organism>
<accession>A0A0X3PRC6</accession>
<protein>
    <submittedName>
        <fullName evidence="1">Uncharacterized protein</fullName>
    </submittedName>
</protein>
<gene>
    <name evidence="1" type="ORF">TR127392</name>
</gene>
<name>A0A0X3PRC6_SCHSO</name>
<dbReference type="AlphaFoldDB" id="A0A0X3PRC6"/>
<proteinExistence type="predicted"/>